<dbReference type="Gene3D" id="3.20.20.70">
    <property type="entry name" value="Aldolase class I"/>
    <property type="match status" value="1"/>
</dbReference>
<dbReference type="PANTHER" id="PTHR36895">
    <property type="match status" value="1"/>
</dbReference>
<reference evidence="1" key="1">
    <citation type="submission" date="2024-01" db="EMBL/GenBank/DDBJ databases">
        <title>Bank of Algae and Cyanobacteria of the Azores (BACA) strain genomes.</title>
        <authorList>
            <person name="Luz R."/>
            <person name="Cordeiro R."/>
            <person name="Fonseca A."/>
            <person name="Goncalves V."/>
        </authorList>
    </citation>
    <scope>NUCLEOTIDE SEQUENCE</scope>
    <source>
        <strain evidence="1">BACA0141</strain>
    </source>
</reference>
<dbReference type="EMBL" id="JAZBJZ010000079">
    <property type="protein sequence ID" value="MEE3718463.1"/>
    <property type="molecule type" value="Genomic_DNA"/>
</dbReference>
<dbReference type="InterPro" id="IPR007570">
    <property type="entry name" value="Uncharacterised_Ycf23"/>
</dbReference>
<organism evidence="1 2">
    <name type="scientific">Tumidithrix elongata BACA0141</name>
    <dbReference type="NCBI Taxonomy" id="2716417"/>
    <lineage>
        <taxon>Bacteria</taxon>
        <taxon>Bacillati</taxon>
        <taxon>Cyanobacteriota</taxon>
        <taxon>Cyanophyceae</taxon>
        <taxon>Pseudanabaenales</taxon>
        <taxon>Pseudanabaenaceae</taxon>
        <taxon>Tumidithrix</taxon>
        <taxon>Tumidithrix elongata</taxon>
    </lineage>
</organism>
<dbReference type="RefSeq" id="WP_330484896.1">
    <property type="nucleotide sequence ID" value="NZ_JAZBJZ010000079.1"/>
</dbReference>
<dbReference type="PANTHER" id="PTHR36895:SF1">
    <property type="entry name" value="YCF23 PROTEIN"/>
    <property type="match status" value="1"/>
</dbReference>
<accession>A0AAW9Q5I7</accession>
<evidence type="ECO:0000313" key="1">
    <source>
        <dbReference type="EMBL" id="MEE3718463.1"/>
    </source>
</evidence>
<dbReference type="Pfam" id="PF04481">
    <property type="entry name" value="DUF561"/>
    <property type="match status" value="1"/>
</dbReference>
<name>A0AAW9Q5I7_9CYAN</name>
<gene>
    <name evidence="1" type="ORF">V2H45_17115</name>
</gene>
<dbReference type="InterPro" id="IPR013785">
    <property type="entry name" value="Aldolase_TIM"/>
</dbReference>
<dbReference type="AlphaFoldDB" id="A0AAW9Q5I7"/>
<evidence type="ECO:0000313" key="2">
    <source>
        <dbReference type="Proteomes" id="UP001333818"/>
    </source>
</evidence>
<dbReference type="Proteomes" id="UP001333818">
    <property type="component" value="Unassembled WGS sequence"/>
</dbReference>
<comment type="caution">
    <text evidence="1">The sequence shown here is derived from an EMBL/GenBank/DDBJ whole genome shotgun (WGS) entry which is preliminary data.</text>
</comment>
<keyword evidence="2" id="KW-1185">Reference proteome</keyword>
<dbReference type="SUPFAM" id="SSF51569">
    <property type="entry name" value="Aldolase"/>
    <property type="match status" value="1"/>
</dbReference>
<proteinExistence type="predicted"/>
<protein>
    <submittedName>
        <fullName evidence="1">DUF561 domain-containing protein</fullName>
    </submittedName>
</protein>
<sequence length="269" mass="27756">MKENSRAAKFMTSVNRLPLALSHAFKNRSALKIISGLQNFDPTSVRMVTQAATYGDATFVDIAADANLVNIAKTYGDLPVCVSAVDPAALAAAVAVGADLVELGNYDSFYPQGRLFTADEIIELTKQTRALLPNIALSVTVPHTLPLDQQVSLAEQLVACGADIIQTEGGTSSAPTHSGTLGLIEKATPTLAAAYAISRAVSVPVLCASGLSNVTAPMAIASGASGVGVGSAVNQLTDEISMIAVVRSLREALAMNLAAIPFGMRSAEI</sequence>